<feature type="compositionally biased region" description="Basic and acidic residues" evidence="5">
    <location>
        <begin position="449"/>
        <end position="467"/>
    </location>
</feature>
<evidence type="ECO:0000259" key="7">
    <source>
        <dbReference type="Pfam" id="PF00884"/>
    </source>
</evidence>
<comment type="similarity">
    <text evidence="1">Belongs to the sulfatase family.</text>
</comment>
<dbReference type="InterPro" id="IPR000917">
    <property type="entry name" value="Sulfatase_N"/>
</dbReference>
<keyword evidence="6" id="KW-0732">Signal</keyword>
<evidence type="ECO:0000256" key="2">
    <source>
        <dbReference type="ARBA" id="ARBA00022723"/>
    </source>
</evidence>
<sequence length="630" mass="69362">MSKTVLATILALAAFCPFNIAEGAKDSPNFIVFLTDDQGWGDLGCYGHPIIKSPNLDKFASEGLRLTQCYAACSVCSPSRSAILTGRTPYRNGVWRWIPGGSIYHLRDSEVTITSLLKKRGYETCHAGKWHLNGKFNSDDQPQPDDHGYDHWLATQNNAAPNHMNPTNYVRNREEVGRMEGPSAAIAASEAIHWLKGRKDSKTPFFITVWTHEPHLPIESAPQYMKHYSDIEDEGIRQHHGNITQLDDAFGKLMAAVDEMGYRDNTFVFFTSDNGPEGNGTKGRTRGSTGGLRGRKRATHEGGIRVPGIVRWPGKIKAGSVSETPVIGSDIFPTICDVLDIPLPDDRTIDGTTLLPLFSGNAIQREQPLYWRNHLAPAEYRVGMRIGDWKIVGSDNLTSFELYNIKEDWQETTDVADEFPDKFAELREALIRHDAAVLAEGPDWWKLDGQSKRANRKSAEPPAREDPTGAFDVVLGTSMSKTDFGYLMSPESEGLSFQKLDRPIKDRATIRLKYRSAQKDGVTRNGALVLASTPTNGASFKIGTAIGMNQHVAFAGGWGNVGNAGSKRAAFAPDDTFEIAVSLDLSKRTGSAEINGTTLSFSLPPDLKSIEYVGFYAKDTSTEFSVPVIE</sequence>
<dbReference type="Gene3D" id="3.30.1120.10">
    <property type="match status" value="1"/>
</dbReference>
<reference evidence="8 9" key="1">
    <citation type="submission" date="2023-06" db="EMBL/GenBank/DDBJ databases">
        <title>Roseiconus lacunae JC819 isolated from Gulf of Mannar region, Tamil Nadu.</title>
        <authorList>
            <person name="Pk S."/>
            <person name="Ch S."/>
            <person name="Ch V.R."/>
        </authorList>
    </citation>
    <scope>NUCLEOTIDE SEQUENCE [LARGE SCALE GENOMIC DNA]</scope>
    <source>
        <strain evidence="8 9">JC819</strain>
    </source>
</reference>
<dbReference type="Pfam" id="PF00884">
    <property type="entry name" value="Sulfatase"/>
    <property type="match status" value="1"/>
</dbReference>
<dbReference type="PANTHER" id="PTHR42693:SF53">
    <property type="entry name" value="ENDO-4-O-SULFATASE"/>
    <property type="match status" value="1"/>
</dbReference>
<evidence type="ECO:0000256" key="3">
    <source>
        <dbReference type="ARBA" id="ARBA00022801"/>
    </source>
</evidence>
<feature type="chain" id="PRO_5046351740" evidence="6">
    <location>
        <begin position="22"/>
        <end position="630"/>
    </location>
</feature>
<feature type="domain" description="Sulfatase N-terminal" evidence="7">
    <location>
        <begin position="28"/>
        <end position="341"/>
    </location>
</feature>
<feature type="signal peptide" evidence="6">
    <location>
        <begin position="1"/>
        <end position="21"/>
    </location>
</feature>
<dbReference type="Gene3D" id="3.40.720.10">
    <property type="entry name" value="Alkaline Phosphatase, subunit A"/>
    <property type="match status" value="1"/>
</dbReference>
<dbReference type="PROSITE" id="PS00149">
    <property type="entry name" value="SULFATASE_2"/>
    <property type="match status" value="1"/>
</dbReference>
<evidence type="ECO:0000256" key="1">
    <source>
        <dbReference type="ARBA" id="ARBA00008779"/>
    </source>
</evidence>
<keyword evidence="2" id="KW-0479">Metal-binding</keyword>
<dbReference type="InterPro" id="IPR050738">
    <property type="entry name" value="Sulfatase"/>
</dbReference>
<dbReference type="InterPro" id="IPR017850">
    <property type="entry name" value="Alkaline_phosphatase_core_sf"/>
</dbReference>
<dbReference type="PANTHER" id="PTHR42693">
    <property type="entry name" value="ARYLSULFATASE FAMILY MEMBER"/>
    <property type="match status" value="1"/>
</dbReference>
<dbReference type="SUPFAM" id="SSF53649">
    <property type="entry name" value="Alkaline phosphatase-like"/>
    <property type="match status" value="1"/>
</dbReference>
<protein>
    <submittedName>
        <fullName evidence="8">Sulfatase-like hydrolase/transferase</fullName>
    </submittedName>
</protein>
<comment type="caution">
    <text evidence="8">The sequence shown here is derived from an EMBL/GenBank/DDBJ whole genome shotgun (WGS) entry which is preliminary data.</text>
</comment>
<dbReference type="RefSeq" id="WP_289162823.1">
    <property type="nucleotide sequence ID" value="NZ_JASZZN010000005.1"/>
</dbReference>
<gene>
    <name evidence="8" type="ORF">QTN89_07830</name>
</gene>
<evidence type="ECO:0000313" key="8">
    <source>
        <dbReference type="EMBL" id="MDM4015332.1"/>
    </source>
</evidence>
<keyword evidence="3" id="KW-0378">Hydrolase</keyword>
<accession>A0ABT7PFS9</accession>
<evidence type="ECO:0000256" key="6">
    <source>
        <dbReference type="SAM" id="SignalP"/>
    </source>
</evidence>
<evidence type="ECO:0000313" key="9">
    <source>
        <dbReference type="Proteomes" id="UP001239462"/>
    </source>
</evidence>
<organism evidence="8 9">
    <name type="scientific">Roseiconus lacunae</name>
    <dbReference type="NCBI Taxonomy" id="2605694"/>
    <lineage>
        <taxon>Bacteria</taxon>
        <taxon>Pseudomonadati</taxon>
        <taxon>Planctomycetota</taxon>
        <taxon>Planctomycetia</taxon>
        <taxon>Pirellulales</taxon>
        <taxon>Pirellulaceae</taxon>
        <taxon>Roseiconus</taxon>
    </lineage>
</organism>
<feature type="region of interest" description="Disordered" evidence="5">
    <location>
        <begin position="273"/>
        <end position="298"/>
    </location>
</feature>
<evidence type="ECO:0000256" key="5">
    <source>
        <dbReference type="SAM" id="MobiDB-lite"/>
    </source>
</evidence>
<name>A0ABT7PFS9_9BACT</name>
<dbReference type="Proteomes" id="UP001239462">
    <property type="component" value="Unassembled WGS sequence"/>
</dbReference>
<dbReference type="EMBL" id="JASZZN010000005">
    <property type="protein sequence ID" value="MDM4015332.1"/>
    <property type="molecule type" value="Genomic_DNA"/>
</dbReference>
<dbReference type="PROSITE" id="PS00523">
    <property type="entry name" value="SULFATASE_1"/>
    <property type="match status" value="1"/>
</dbReference>
<keyword evidence="4" id="KW-0106">Calcium</keyword>
<dbReference type="InterPro" id="IPR024607">
    <property type="entry name" value="Sulfatase_CS"/>
</dbReference>
<keyword evidence="9" id="KW-1185">Reference proteome</keyword>
<proteinExistence type="inferred from homology"/>
<feature type="region of interest" description="Disordered" evidence="5">
    <location>
        <begin position="449"/>
        <end position="470"/>
    </location>
</feature>
<evidence type="ECO:0000256" key="4">
    <source>
        <dbReference type="ARBA" id="ARBA00022837"/>
    </source>
</evidence>